<dbReference type="PANTHER" id="PTHR11527">
    <property type="entry name" value="HEAT-SHOCK PROTEIN 20 FAMILY MEMBER"/>
    <property type="match status" value="1"/>
</dbReference>
<proteinExistence type="inferred from homology"/>
<dbReference type="InterPro" id="IPR002068">
    <property type="entry name" value="A-crystallin/Hsp20_dom"/>
</dbReference>
<feature type="region of interest" description="Disordered" evidence="4">
    <location>
        <begin position="85"/>
        <end position="151"/>
    </location>
</feature>
<dbReference type="InterPro" id="IPR031107">
    <property type="entry name" value="Small_HSP"/>
</dbReference>
<evidence type="ECO:0000313" key="7">
    <source>
        <dbReference type="Proteomes" id="UP000738349"/>
    </source>
</evidence>
<dbReference type="OrthoDB" id="1431247at2759"/>
<feature type="domain" description="SHSP" evidence="5">
    <location>
        <begin position="40"/>
        <end position="219"/>
    </location>
</feature>
<sequence length="219" mass="24460">MAFFPCKINGSNASNASFTPLFRLLDDFSSHYAPQAARRVPIPQWQPNFDIRETEHAYELHGEFPGVKKENVNIQFTEPQTIRVHGKTSRSYTSAAPVAAPVEEPKANDAVTNDTAEKRKSYQSTVEDEFEHVSGDEADAADPEEVEPKESDIVAPVPTKPVEKAKYWVTERSFGQFSRSFHFPTRVDQDAVTANFDNGILSIVVPKAKKHEPQSIAIN</sequence>
<dbReference type="Pfam" id="PF00011">
    <property type="entry name" value="HSP20"/>
    <property type="match status" value="1"/>
</dbReference>
<name>A0A9P9FQH0_9HYPO</name>
<dbReference type="EMBL" id="JAGMUV010000002">
    <property type="protein sequence ID" value="KAH7169918.1"/>
    <property type="molecule type" value="Genomic_DNA"/>
</dbReference>
<evidence type="ECO:0000259" key="5">
    <source>
        <dbReference type="PROSITE" id="PS01031"/>
    </source>
</evidence>
<dbReference type="CDD" id="cd06464">
    <property type="entry name" value="ACD_sHsps-like"/>
    <property type="match status" value="1"/>
</dbReference>
<evidence type="ECO:0000256" key="2">
    <source>
        <dbReference type="PROSITE-ProRule" id="PRU00285"/>
    </source>
</evidence>
<dbReference type="InterPro" id="IPR008978">
    <property type="entry name" value="HSP20-like_chaperone"/>
</dbReference>
<comment type="caution">
    <text evidence="6">The sequence shown here is derived from an EMBL/GenBank/DDBJ whole genome shotgun (WGS) entry which is preliminary data.</text>
</comment>
<evidence type="ECO:0000256" key="4">
    <source>
        <dbReference type="SAM" id="MobiDB-lite"/>
    </source>
</evidence>
<organism evidence="6 7">
    <name type="scientific">Dactylonectria macrodidyma</name>
    <dbReference type="NCBI Taxonomy" id="307937"/>
    <lineage>
        <taxon>Eukaryota</taxon>
        <taxon>Fungi</taxon>
        <taxon>Dikarya</taxon>
        <taxon>Ascomycota</taxon>
        <taxon>Pezizomycotina</taxon>
        <taxon>Sordariomycetes</taxon>
        <taxon>Hypocreomycetidae</taxon>
        <taxon>Hypocreales</taxon>
        <taxon>Nectriaceae</taxon>
        <taxon>Dactylonectria</taxon>
    </lineage>
</organism>
<gene>
    <name evidence="6" type="ORF">EDB81DRAFT_774078</name>
</gene>
<feature type="compositionally biased region" description="Acidic residues" evidence="4">
    <location>
        <begin position="126"/>
        <end position="145"/>
    </location>
</feature>
<keyword evidence="7" id="KW-1185">Reference proteome</keyword>
<evidence type="ECO:0000313" key="6">
    <source>
        <dbReference type="EMBL" id="KAH7169918.1"/>
    </source>
</evidence>
<dbReference type="AlphaFoldDB" id="A0A9P9FQH0"/>
<protein>
    <submittedName>
        <fullName evidence="6">HSP20-like chaperone</fullName>
    </submittedName>
</protein>
<dbReference type="SUPFAM" id="SSF49764">
    <property type="entry name" value="HSP20-like chaperones"/>
    <property type="match status" value="1"/>
</dbReference>
<dbReference type="Gene3D" id="2.60.40.790">
    <property type="match status" value="1"/>
</dbReference>
<keyword evidence="1" id="KW-0346">Stress response</keyword>
<evidence type="ECO:0000256" key="3">
    <source>
        <dbReference type="RuleBase" id="RU003616"/>
    </source>
</evidence>
<dbReference type="PROSITE" id="PS01031">
    <property type="entry name" value="SHSP"/>
    <property type="match status" value="1"/>
</dbReference>
<evidence type="ECO:0000256" key="1">
    <source>
        <dbReference type="ARBA" id="ARBA00023016"/>
    </source>
</evidence>
<accession>A0A9P9FQH0</accession>
<reference evidence="6" key="1">
    <citation type="journal article" date="2021" name="Nat. Commun.">
        <title>Genetic determinants of endophytism in the Arabidopsis root mycobiome.</title>
        <authorList>
            <person name="Mesny F."/>
            <person name="Miyauchi S."/>
            <person name="Thiergart T."/>
            <person name="Pickel B."/>
            <person name="Atanasova L."/>
            <person name="Karlsson M."/>
            <person name="Huettel B."/>
            <person name="Barry K.W."/>
            <person name="Haridas S."/>
            <person name="Chen C."/>
            <person name="Bauer D."/>
            <person name="Andreopoulos W."/>
            <person name="Pangilinan J."/>
            <person name="LaButti K."/>
            <person name="Riley R."/>
            <person name="Lipzen A."/>
            <person name="Clum A."/>
            <person name="Drula E."/>
            <person name="Henrissat B."/>
            <person name="Kohler A."/>
            <person name="Grigoriev I.V."/>
            <person name="Martin F.M."/>
            <person name="Hacquard S."/>
        </authorList>
    </citation>
    <scope>NUCLEOTIDE SEQUENCE</scope>
    <source>
        <strain evidence="6">MPI-CAGE-AT-0147</strain>
    </source>
</reference>
<comment type="similarity">
    <text evidence="2 3">Belongs to the small heat shock protein (HSP20) family.</text>
</comment>
<dbReference type="Proteomes" id="UP000738349">
    <property type="component" value="Unassembled WGS sequence"/>
</dbReference>